<sequence>MGMWPNGFSFAFIKSFWNIVGPDFIKEVYHFAKYSHINQGCNDPFIALIPKLKDPLSLAERLKKVINSVISPEQMAYVKGKNLVDGPLIVNELIAWDKQTKDVIIKTEENSLCKDVIIAIHGPRDLVGKQIRNGLNTSFWHEIWCEKESLGDRYPRLGALDRQIDCCVADRFGLEGTGTMRWNWIRPLTGKRELKQLEELENFCRQTHLCVGVDSWSWRMERIGIFSVSSLRTALDDLSLEKCRTVTGWNVVVPRKQENTNHIFATCSKSTEVRKLVNKWWDVLAEDCDNTNDVFGSFQGMKQASKDEIIRDA</sequence>
<evidence type="ECO:0008006" key="3">
    <source>
        <dbReference type="Google" id="ProtNLM"/>
    </source>
</evidence>
<dbReference type="AlphaFoldDB" id="A0AA38W7V9"/>
<evidence type="ECO:0000313" key="1">
    <source>
        <dbReference type="EMBL" id="KAJ9542090.1"/>
    </source>
</evidence>
<name>A0AA38W7V9_9ASTR</name>
<evidence type="ECO:0000313" key="2">
    <source>
        <dbReference type="Proteomes" id="UP001172457"/>
    </source>
</evidence>
<dbReference type="Proteomes" id="UP001172457">
    <property type="component" value="Chromosome 7"/>
</dbReference>
<comment type="caution">
    <text evidence="1">The sequence shown here is derived from an EMBL/GenBank/DDBJ whole genome shotgun (WGS) entry which is preliminary data.</text>
</comment>
<organism evidence="1 2">
    <name type="scientific">Centaurea solstitialis</name>
    <name type="common">yellow star-thistle</name>
    <dbReference type="NCBI Taxonomy" id="347529"/>
    <lineage>
        <taxon>Eukaryota</taxon>
        <taxon>Viridiplantae</taxon>
        <taxon>Streptophyta</taxon>
        <taxon>Embryophyta</taxon>
        <taxon>Tracheophyta</taxon>
        <taxon>Spermatophyta</taxon>
        <taxon>Magnoliopsida</taxon>
        <taxon>eudicotyledons</taxon>
        <taxon>Gunneridae</taxon>
        <taxon>Pentapetalae</taxon>
        <taxon>asterids</taxon>
        <taxon>campanulids</taxon>
        <taxon>Asterales</taxon>
        <taxon>Asteraceae</taxon>
        <taxon>Carduoideae</taxon>
        <taxon>Cardueae</taxon>
        <taxon>Centaureinae</taxon>
        <taxon>Centaurea</taxon>
    </lineage>
</organism>
<proteinExistence type="predicted"/>
<reference evidence="1" key="1">
    <citation type="submission" date="2023-03" db="EMBL/GenBank/DDBJ databases">
        <title>Chromosome-scale reference genome and RAD-based genetic map of yellow starthistle (Centaurea solstitialis) reveal putative structural variation and QTLs associated with invader traits.</title>
        <authorList>
            <person name="Reatini B."/>
            <person name="Cang F.A."/>
            <person name="Jiang Q."/>
            <person name="Mckibben M.T.W."/>
            <person name="Barker M.S."/>
            <person name="Rieseberg L.H."/>
            <person name="Dlugosch K.M."/>
        </authorList>
    </citation>
    <scope>NUCLEOTIDE SEQUENCE</scope>
    <source>
        <strain evidence="1">CAN-66</strain>
        <tissue evidence="1">Leaf</tissue>
    </source>
</reference>
<dbReference type="PANTHER" id="PTHR36617:SF5">
    <property type="entry name" value="OS05G0421675 PROTEIN"/>
    <property type="match status" value="1"/>
</dbReference>
<dbReference type="EMBL" id="JARYMX010000007">
    <property type="protein sequence ID" value="KAJ9542090.1"/>
    <property type="molecule type" value="Genomic_DNA"/>
</dbReference>
<protein>
    <recommendedName>
        <fullName evidence="3">Reverse transcriptase</fullName>
    </recommendedName>
</protein>
<keyword evidence="2" id="KW-1185">Reference proteome</keyword>
<accession>A0AA38W7V9</accession>
<gene>
    <name evidence="1" type="ORF">OSB04_028596</name>
</gene>
<dbReference type="PANTHER" id="PTHR36617">
    <property type="entry name" value="PROTEIN, PUTATIVE-RELATED"/>
    <property type="match status" value="1"/>
</dbReference>